<organism evidence="1 2">
    <name type="scientific">Pluteus cervinus</name>
    <dbReference type="NCBI Taxonomy" id="181527"/>
    <lineage>
        <taxon>Eukaryota</taxon>
        <taxon>Fungi</taxon>
        <taxon>Dikarya</taxon>
        <taxon>Basidiomycota</taxon>
        <taxon>Agaricomycotina</taxon>
        <taxon>Agaricomycetes</taxon>
        <taxon>Agaricomycetidae</taxon>
        <taxon>Agaricales</taxon>
        <taxon>Pluteineae</taxon>
        <taxon>Pluteaceae</taxon>
        <taxon>Pluteus</taxon>
    </lineage>
</organism>
<reference evidence="1 2" key="1">
    <citation type="journal article" date="2019" name="Nat. Ecol. Evol.">
        <title>Megaphylogeny resolves global patterns of mushroom evolution.</title>
        <authorList>
            <person name="Varga T."/>
            <person name="Krizsan K."/>
            <person name="Foldi C."/>
            <person name="Dima B."/>
            <person name="Sanchez-Garcia M."/>
            <person name="Sanchez-Ramirez S."/>
            <person name="Szollosi G.J."/>
            <person name="Szarkandi J.G."/>
            <person name="Papp V."/>
            <person name="Albert L."/>
            <person name="Andreopoulos W."/>
            <person name="Angelini C."/>
            <person name="Antonin V."/>
            <person name="Barry K.W."/>
            <person name="Bougher N.L."/>
            <person name="Buchanan P."/>
            <person name="Buyck B."/>
            <person name="Bense V."/>
            <person name="Catcheside P."/>
            <person name="Chovatia M."/>
            <person name="Cooper J."/>
            <person name="Damon W."/>
            <person name="Desjardin D."/>
            <person name="Finy P."/>
            <person name="Geml J."/>
            <person name="Haridas S."/>
            <person name="Hughes K."/>
            <person name="Justo A."/>
            <person name="Karasinski D."/>
            <person name="Kautmanova I."/>
            <person name="Kiss B."/>
            <person name="Kocsube S."/>
            <person name="Kotiranta H."/>
            <person name="LaButti K.M."/>
            <person name="Lechner B.E."/>
            <person name="Liimatainen K."/>
            <person name="Lipzen A."/>
            <person name="Lukacs Z."/>
            <person name="Mihaltcheva S."/>
            <person name="Morgado L.N."/>
            <person name="Niskanen T."/>
            <person name="Noordeloos M.E."/>
            <person name="Ohm R.A."/>
            <person name="Ortiz-Santana B."/>
            <person name="Ovrebo C."/>
            <person name="Racz N."/>
            <person name="Riley R."/>
            <person name="Savchenko A."/>
            <person name="Shiryaev A."/>
            <person name="Soop K."/>
            <person name="Spirin V."/>
            <person name="Szebenyi C."/>
            <person name="Tomsovsky M."/>
            <person name="Tulloss R.E."/>
            <person name="Uehling J."/>
            <person name="Grigoriev I.V."/>
            <person name="Vagvolgyi C."/>
            <person name="Papp T."/>
            <person name="Martin F.M."/>
            <person name="Miettinen O."/>
            <person name="Hibbett D.S."/>
            <person name="Nagy L.G."/>
        </authorList>
    </citation>
    <scope>NUCLEOTIDE SEQUENCE [LARGE SCALE GENOMIC DNA]</scope>
    <source>
        <strain evidence="1 2">NL-1719</strain>
    </source>
</reference>
<keyword evidence="2" id="KW-1185">Reference proteome</keyword>
<sequence>MERRTNRHRNVFFFDASAPGVAMGGLTQNGAVTQANFLEMLEILIVAKQPVLLYLRVQERTSGHIVLSTSTILAVGHYDIYCDSPIALNNEPWIPRLTSQVSSAPCERFRELVRSRDGKCVVTGLVNDAADVDEWAGFEAVHIFPLASQSLFQSYDPCVTFVPEGVSKINSPQNGLLLTDTMHTLFDQYLFSINPDDNYKIISFFKNGFNIDGHVLDPICRDPANPQRVSVPLLRWHYRQSALANMRGAGEPLLKTTSRLEPIWWPKSAKDRMVRKDSRWQSPLSWGEMYDGLSSCVLYNRNLSRGDLVNLPKDGGPKNDSMTVQKSQILR</sequence>
<proteinExistence type="predicted"/>
<dbReference type="Proteomes" id="UP000308600">
    <property type="component" value="Unassembled WGS sequence"/>
</dbReference>
<name>A0ACD3B9C8_9AGAR</name>
<dbReference type="EMBL" id="ML208268">
    <property type="protein sequence ID" value="TFK74435.1"/>
    <property type="molecule type" value="Genomic_DNA"/>
</dbReference>
<evidence type="ECO:0000313" key="2">
    <source>
        <dbReference type="Proteomes" id="UP000308600"/>
    </source>
</evidence>
<evidence type="ECO:0000313" key="1">
    <source>
        <dbReference type="EMBL" id="TFK74435.1"/>
    </source>
</evidence>
<accession>A0ACD3B9C8</accession>
<gene>
    <name evidence="1" type="ORF">BDN72DRAFT_54754</name>
</gene>
<protein>
    <submittedName>
        <fullName evidence="1">Uncharacterized protein</fullName>
    </submittedName>
</protein>